<dbReference type="eggNOG" id="KOG0048">
    <property type="taxonomic scope" value="Eukaryota"/>
</dbReference>
<reference evidence="10" key="2">
    <citation type="submission" date="2017-06" db="EMBL/GenBank/DDBJ databases">
        <title>WGS assembly of Brachypodium distachyon.</title>
        <authorList>
            <consortium name="The International Brachypodium Initiative"/>
            <person name="Lucas S."/>
            <person name="Harmon-Smith M."/>
            <person name="Lail K."/>
            <person name="Tice H."/>
            <person name="Grimwood J."/>
            <person name="Bruce D."/>
            <person name="Barry K."/>
            <person name="Shu S."/>
            <person name="Lindquist E."/>
            <person name="Wang M."/>
            <person name="Pitluck S."/>
            <person name="Vogel J.P."/>
            <person name="Garvin D.F."/>
            <person name="Mockler T.C."/>
            <person name="Schmutz J."/>
            <person name="Rokhsar D."/>
            <person name="Bevan M.W."/>
        </authorList>
    </citation>
    <scope>NUCLEOTIDE SEQUENCE</scope>
    <source>
        <strain evidence="10">Bd21</strain>
    </source>
</reference>
<evidence type="ECO:0000259" key="8">
    <source>
        <dbReference type="PROSITE" id="PS50090"/>
    </source>
</evidence>
<dbReference type="Gramene" id="KQK00858">
    <property type="protein sequence ID" value="KQK00858"/>
    <property type="gene ID" value="BRADI_3g52260v3"/>
</dbReference>
<evidence type="ECO:0000313" key="12">
    <source>
        <dbReference type="Proteomes" id="UP000008810"/>
    </source>
</evidence>
<feature type="region of interest" description="Disordered" evidence="7">
    <location>
        <begin position="113"/>
        <end position="161"/>
    </location>
</feature>
<dbReference type="CDD" id="cd00167">
    <property type="entry name" value="SANT"/>
    <property type="match status" value="2"/>
</dbReference>
<dbReference type="EMBL" id="CM000882">
    <property type="protein sequence ID" value="KQK00858.1"/>
    <property type="molecule type" value="Genomic_DNA"/>
</dbReference>
<dbReference type="Gene3D" id="1.10.10.60">
    <property type="entry name" value="Homeodomain-like"/>
    <property type="match status" value="2"/>
</dbReference>
<keyword evidence="3" id="KW-0805">Transcription regulation</keyword>
<keyword evidence="2" id="KW-0677">Repeat</keyword>
<evidence type="ECO:0000259" key="9">
    <source>
        <dbReference type="PROSITE" id="PS51294"/>
    </source>
</evidence>
<feature type="compositionally biased region" description="Low complexity" evidence="7">
    <location>
        <begin position="129"/>
        <end position="158"/>
    </location>
</feature>
<feature type="domain" description="HTH myb-type" evidence="9">
    <location>
        <begin position="64"/>
        <end position="118"/>
    </location>
</feature>
<evidence type="ECO:0000256" key="5">
    <source>
        <dbReference type="ARBA" id="ARBA00023163"/>
    </source>
</evidence>
<dbReference type="SUPFAM" id="SSF46689">
    <property type="entry name" value="Homeodomain-like"/>
    <property type="match status" value="1"/>
</dbReference>
<reference evidence="10 11" key="1">
    <citation type="journal article" date="2010" name="Nature">
        <title>Genome sequencing and analysis of the model grass Brachypodium distachyon.</title>
        <authorList>
            <consortium name="International Brachypodium Initiative"/>
        </authorList>
    </citation>
    <scope>NUCLEOTIDE SEQUENCE [LARGE SCALE GENOMIC DNA]</scope>
    <source>
        <strain evidence="10">Bd21</strain>
        <strain evidence="11">cv. Bd21</strain>
    </source>
</reference>
<dbReference type="FunFam" id="1.10.10.60:FF:000001">
    <property type="entry name" value="MYB-related transcription factor"/>
    <property type="match status" value="1"/>
</dbReference>
<accession>I1ICT9</accession>
<keyword evidence="5" id="KW-0804">Transcription</keyword>
<dbReference type="GO" id="GO:0005634">
    <property type="term" value="C:nucleus"/>
    <property type="evidence" value="ECO:0007669"/>
    <property type="project" value="UniProtKB-SubCell"/>
</dbReference>
<evidence type="ECO:0000313" key="11">
    <source>
        <dbReference type="EnsemblPlants" id="KQK00858"/>
    </source>
</evidence>
<dbReference type="Pfam" id="PF00249">
    <property type="entry name" value="Myb_DNA-binding"/>
    <property type="match status" value="2"/>
</dbReference>
<feature type="domain" description="Myb-like" evidence="8">
    <location>
        <begin position="64"/>
        <end position="114"/>
    </location>
</feature>
<dbReference type="OMA" id="NEWWLQD"/>
<proteinExistence type="predicted"/>
<dbReference type="GO" id="GO:0003677">
    <property type="term" value="F:DNA binding"/>
    <property type="evidence" value="ECO:0007669"/>
    <property type="project" value="UniProtKB-KW"/>
</dbReference>
<dbReference type="InterPro" id="IPR009057">
    <property type="entry name" value="Homeodomain-like_sf"/>
</dbReference>
<dbReference type="PROSITE" id="PS50090">
    <property type="entry name" value="MYB_LIKE"/>
    <property type="match status" value="2"/>
</dbReference>
<dbReference type="PANTHER" id="PTHR10641">
    <property type="entry name" value="MYB FAMILY TRANSCRIPTION FACTOR"/>
    <property type="match status" value="1"/>
</dbReference>
<dbReference type="InterPro" id="IPR001005">
    <property type="entry name" value="SANT/Myb"/>
</dbReference>
<dbReference type="OrthoDB" id="2143914at2759"/>
<name>I1ICT9_BRADI</name>
<keyword evidence="6" id="KW-0539">Nucleus</keyword>
<dbReference type="EnsemblPlants" id="KQK00858">
    <property type="protein sequence ID" value="KQK00858"/>
    <property type="gene ID" value="BRADI_3g52260v3"/>
</dbReference>
<dbReference type="RefSeq" id="XP_003572844.1">
    <property type="nucleotide sequence ID" value="XM_003572796.3"/>
</dbReference>
<protein>
    <submittedName>
        <fullName evidence="10 11">Uncharacterized protein</fullName>
    </submittedName>
</protein>
<dbReference type="PROSITE" id="PS51294">
    <property type="entry name" value="HTH_MYB"/>
    <property type="match status" value="2"/>
</dbReference>
<gene>
    <name evidence="11" type="primary">LOC100833183</name>
    <name evidence="10" type="ORF">BRADI_3g52260v3</name>
</gene>
<reference evidence="11" key="3">
    <citation type="submission" date="2018-08" db="UniProtKB">
        <authorList>
            <consortium name="EnsemblPlants"/>
        </authorList>
    </citation>
    <scope>IDENTIFICATION</scope>
    <source>
        <strain evidence="11">cv. Bd21</strain>
    </source>
</reference>
<evidence type="ECO:0000256" key="7">
    <source>
        <dbReference type="SAM" id="MobiDB-lite"/>
    </source>
</evidence>
<organism evidence="10">
    <name type="scientific">Brachypodium distachyon</name>
    <name type="common">Purple false brome</name>
    <name type="synonym">Trachynia distachya</name>
    <dbReference type="NCBI Taxonomy" id="15368"/>
    <lineage>
        <taxon>Eukaryota</taxon>
        <taxon>Viridiplantae</taxon>
        <taxon>Streptophyta</taxon>
        <taxon>Embryophyta</taxon>
        <taxon>Tracheophyta</taxon>
        <taxon>Spermatophyta</taxon>
        <taxon>Magnoliopsida</taxon>
        <taxon>Liliopsida</taxon>
        <taxon>Poales</taxon>
        <taxon>Poaceae</taxon>
        <taxon>BOP clade</taxon>
        <taxon>Pooideae</taxon>
        <taxon>Stipodae</taxon>
        <taxon>Brachypodieae</taxon>
        <taxon>Brachypodium</taxon>
    </lineage>
</organism>
<evidence type="ECO:0000256" key="6">
    <source>
        <dbReference type="ARBA" id="ARBA00023242"/>
    </source>
</evidence>
<feature type="domain" description="Myb-like" evidence="8">
    <location>
        <begin position="11"/>
        <end position="63"/>
    </location>
</feature>
<dbReference type="KEGG" id="bdi:100833183"/>
<dbReference type="PANTHER" id="PTHR10641:SF596">
    <property type="entry name" value="MYB-RELATED PROTEIN ZM1"/>
    <property type="match status" value="1"/>
</dbReference>
<dbReference type="InterPro" id="IPR017930">
    <property type="entry name" value="Myb_dom"/>
</dbReference>
<dbReference type="HOGENOM" id="CLU_028567_19_0_1"/>
<sequence length="305" mass="33375">MGRGRAPCCAKVGLNRGSWTPQEDMRLVAYIQKHGHPNWRALPRQAGLLRCGKSCRLRWINYLRPDLRRGNFTAEEEETVIKLHALLGNKWSKIAASLPGRTDNEIKNVWNTHLKKKASPKKKEHQQQEKPGAAKNNAANGDSDPASSSSASSSTTSNEPEDMIDISEALLEALKDKEAFPEAAPMSMSSCSSSSSLTTTYASGGVEELLELPEIDMDENIWSIIDDDDFAADRPQGDATVPCAAIAAGQGEEEGKEWWLEDLEKELGLWGPTEELQAFVGPMTEGDPVCSYFQSRPTTPASNSA</sequence>
<evidence type="ECO:0000256" key="1">
    <source>
        <dbReference type="ARBA" id="ARBA00004123"/>
    </source>
</evidence>
<keyword evidence="12" id="KW-1185">Reference proteome</keyword>
<keyword evidence="4" id="KW-0238">DNA-binding</keyword>
<evidence type="ECO:0000256" key="4">
    <source>
        <dbReference type="ARBA" id="ARBA00023125"/>
    </source>
</evidence>
<dbReference type="SMART" id="SM00717">
    <property type="entry name" value="SANT"/>
    <property type="match status" value="2"/>
</dbReference>
<evidence type="ECO:0000256" key="2">
    <source>
        <dbReference type="ARBA" id="ARBA00022737"/>
    </source>
</evidence>
<dbReference type="FunFam" id="1.10.10.60:FF:000310">
    <property type="entry name" value="MYB transcription factor"/>
    <property type="match status" value="1"/>
</dbReference>
<feature type="compositionally biased region" description="Basic residues" evidence="7">
    <location>
        <begin position="113"/>
        <end position="124"/>
    </location>
</feature>
<evidence type="ECO:0000313" key="10">
    <source>
        <dbReference type="EMBL" id="KQK00858.1"/>
    </source>
</evidence>
<dbReference type="GeneID" id="100833183"/>
<comment type="subcellular location">
    <subcellularLocation>
        <location evidence="1">Nucleus</location>
    </subcellularLocation>
</comment>
<feature type="domain" description="HTH myb-type" evidence="9">
    <location>
        <begin position="11"/>
        <end position="63"/>
    </location>
</feature>
<dbReference type="InterPro" id="IPR015495">
    <property type="entry name" value="Myb_TF_plants"/>
</dbReference>
<evidence type="ECO:0000256" key="3">
    <source>
        <dbReference type="ARBA" id="ARBA00023015"/>
    </source>
</evidence>
<dbReference type="Proteomes" id="UP000008810">
    <property type="component" value="Chromosome 3"/>
</dbReference>
<dbReference type="AlphaFoldDB" id="I1ICT9"/>